<reference evidence="1 2" key="1">
    <citation type="submission" date="2013-03" db="EMBL/GenBank/DDBJ databases">
        <title>The Genome Sequence of Cladophialophora carrionii CBS 160.54.</title>
        <authorList>
            <consortium name="The Broad Institute Genomics Platform"/>
            <person name="Cuomo C."/>
            <person name="de Hoog S."/>
            <person name="Gorbushina A."/>
            <person name="Walker B."/>
            <person name="Young S.K."/>
            <person name="Zeng Q."/>
            <person name="Gargeya S."/>
            <person name="Fitzgerald M."/>
            <person name="Haas B."/>
            <person name="Abouelleil A."/>
            <person name="Allen A.W."/>
            <person name="Alvarado L."/>
            <person name="Arachchi H.M."/>
            <person name="Berlin A.M."/>
            <person name="Chapman S.B."/>
            <person name="Gainer-Dewar J."/>
            <person name="Goldberg J."/>
            <person name="Griggs A."/>
            <person name="Gujja S."/>
            <person name="Hansen M."/>
            <person name="Howarth C."/>
            <person name="Imamovic A."/>
            <person name="Ireland A."/>
            <person name="Larimer J."/>
            <person name="McCowan C."/>
            <person name="Murphy C."/>
            <person name="Pearson M."/>
            <person name="Poon T.W."/>
            <person name="Priest M."/>
            <person name="Roberts A."/>
            <person name="Saif S."/>
            <person name="Shea T."/>
            <person name="Sisk P."/>
            <person name="Sykes S."/>
            <person name="Wortman J."/>
            <person name="Nusbaum C."/>
            <person name="Birren B."/>
        </authorList>
    </citation>
    <scope>NUCLEOTIDE SEQUENCE [LARGE SCALE GENOMIC DNA]</scope>
    <source>
        <strain evidence="1 2">CBS 160.54</strain>
    </source>
</reference>
<organism evidence="1 2">
    <name type="scientific">Cladophialophora carrionii CBS 160.54</name>
    <dbReference type="NCBI Taxonomy" id="1279043"/>
    <lineage>
        <taxon>Eukaryota</taxon>
        <taxon>Fungi</taxon>
        <taxon>Dikarya</taxon>
        <taxon>Ascomycota</taxon>
        <taxon>Pezizomycotina</taxon>
        <taxon>Eurotiomycetes</taxon>
        <taxon>Chaetothyriomycetidae</taxon>
        <taxon>Chaetothyriales</taxon>
        <taxon>Herpotrichiellaceae</taxon>
        <taxon>Cladophialophora</taxon>
    </lineage>
</organism>
<dbReference type="VEuPathDB" id="FungiDB:G647_05038"/>
<dbReference type="RefSeq" id="XP_008727595.1">
    <property type="nucleotide sequence ID" value="XM_008729373.1"/>
</dbReference>
<dbReference type="OrthoDB" id="9979195at2759"/>
<evidence type="ECO:0000313" key="1">
    <source>
        <dbReference type="EMBL" id="ETI23240.1"/>
    </source>
</evidence>
<name>V9D8R3_9EURO</name>
<gene>
    <name evidence="1" type="ORF">G647_05038</name>
</gene>
<protein>
    <submittedName>
        <fullName evidence="1">Uncharacterized protein</fullName>
    </submittedName>
</protein>
<accession>V9D8R3</accession>
<dbReference type="Proteomes" id="UP000030678">
    <property type="component" value="Unassembled WGS sequence"/>
</dbReference>
<proteinExistence type="predicted"/>
<dbReference type="GeneID" id="19983531"/>
<dbReference type="AlphaFoldDB" id="V9D8R3"/>
<evidence type="ECO:0000313" key="2">
    <source>
        <dbReference type="Proteomes" id="UP000030678"/>
    </source>
</evidence>
<dbReference type="EMBL" id="KB822705">
    <property type="protein sequence ID" value="ETI23240.1"/>
    <property type="molecule type" value="Genomic_DNA"/>
</dbReference>
<dbReference type="HOGENOM" id="CLU_2440662_0_0_1"/>
<sequence>MAALSPILAKDSVFESSDPIVSKCCIGGLLSLTFATQRAHARAREKRQTPNEYLLQEVRNSQTQATPAPAEGIRELDERVLRCVQSLNST</sequence>